<dbReference type="Proteomes" id="UP000250572">
    <property type="component" value="Unassembled WGS sequence"/>
</dbReference>
<dbReference type="STRING" id="33528.ENSGAFP00000029813"/>
<feature type="non-terminal residue" evidence="1">
    <location>
        <position position="318"/>
    </location>
</feature>
<comment type="caution">
    <text evidence="1">The sequence shown here is derived from an EMBL/GenBank/DDBJ whole genome shotgun (WGS) entry which is preliminary data.</text>
</comment>
<evidence type="ECO:0000313" key="1">
    <source>
        <dbReference type="EMBL" id="PWA28177.1"/>
    </source>
</evidence>
<evidence type="ECO:0000313" key="2">
    <source>
        <dbReference type="Proteomes" id="UP000250572"/>
    </source>
</evidence>
<protein>
    <submittedName>
        <fullName evidence="1">Uncharacterized protein</fullName>
    </submittedName>
</protein>
<dbReference type="EMBL" id="NHOQ01000919">
    <property type="protein sequence ID" value="PWA28177.1"/>
    <property type="molecule type" value="Genomic_DNA"/>
</dbReference>
<keyword evidence="2" id="KW-1185">Reference proteome</keyword>
<sequence length="318" mass="36582">SVDFKVHLQQFDLHFYRLKSLYNTAEVLGVGQRHFVLVQLGDEEKLPLTHISVDQTRWWEQEIFIGGPIQKGQLLTYNLTELIKPESYLVRLTPVTRYGDGDASERTITYSDQKEHQDDVFYITLIPTVEMKHKPSQKATYSTKTSSPTYNRLGVLAPSLLYQHSEHQLSCMPSPFLYCLYTHDYSPAHNNNHIVKFANNTTELVSPGDKAAYRKEVVKLKTTSLRTPRKPRSSALTQLLPTSMATSIETKLRLGEPLGHHCTVKRAKRAKHRKDWFTETDHEDTWVAPLPFKAPRPRLSNNREQATKRLTSLCHTLN</sequence>
<feature type="non-terminal residue" evidence="1">
    <location>
        <position position="1"/>
    </location>
</feature>
<name>A0A315VY01_GAMAF</name>
<accession>A0A315VY01</accession>
<reference evidence="1 2" key="1">
    <citation type="journal article" date="2018" name="G3 (Bethesda)">
        <title>A High-Quality Reference Genome for the Invasive Mosquitofish Gambusia affinis Using a Chicago Library.</title>
        <authorList>
            <person name="Hoffberg S.L."/>
            <person name="Troendle N.J."/>
            <person name="Glenn T.C."/>
            <person name="Mahmud O."/>
            <person name="Louha S."/>
            <person name="Chalopin D."/>
            <person name="Bennetzen J.L."/>
            <person name="Mauricio R."/>
        </authorList>
    </citation>
    <scope>NUCLEOTIDE SEQUENCE [LARGE SCALE GENOMIC DNA]</scope>
    <source>
        <strain evidence="1">NE01/NJP1002.9</strain>
        <tissue evidence="1">Muscle</tissue>
    </source>
</reference>
<gene>
    <name evidence="1" type="ORF">CCH79_00020589</name>
</gene>
<organism evidence="1 2">
    <name type="scientific">Gambusia affinis</name>
    <name type="common">Western mosquitofish</name>
    <name type="synonym">Heterandria affinis</name>
    <dbReference type="NCBI Taxonomy" id="33528"/>
    <lineage>
        <taxon>Eukaryota</taxon>
        <taxon>Metazoa</taxon>
        <taxon>Chordata</taxon>
        <taxon>Craniata</taxon>
        <taxon>Vertebrata</taxon>
        <taxon>Euteleostomi</taxon>
        <taxon>Actinopterygii</taxon>
        <taxon>Neopterygii</taxon>
        <taxon>Teleostei</taxon>
        <taxon>Neoteleostei</taxon>
        <taxon>Acanthomorphata</taxon>
        <taxon>Ovalentaria</taxon>
        <taxon>Atherinomorphae</taxon>
        <taxon>Cyprinodontiformes</taxon>
        <taxon>Poeciliidae</taxon>
        <taxon>Poeciliinae</taxon>
        <taxon>Gambusia</taxon>
    </lineage>
</organism>
<proteinExistence type="predicted"/>
<dbReference type="AlphaFoldDB" id="A0A315VY01"/>